<feature type="region of interest" description="Disordered" evidence="1">
    <location>
        <begin position="83"/>
        <end position="106"/>
    </location>
</feature>
<evidence type="ECO:0000256" key="1">
    <source>
        <dbReference type="SAM" id="MobiDB-lite"/>
    </source>
</evidence>
<gene>
    <name evidence="2" type="ORF">SNE40_019129</name>
</gene>
<dbReference type="EMBL" id="JAZGQO010000014">
    <property type="protein sequence ID" value="KAK6170829.1"/>
    <property type="molecule type" value="Genomic_DNA"/>
</dbReference>
<name>A0AAN8J7E0_PATCE</name>
<dbReference type="Proteomes" id="UP001347796">
    <property type="component" value="Unassembled WGS sequence"/>
</dbReference>
<keyword evidence="3" id="KW-1185">Reference proteome</keyword>
<feature type="compositionally biased region" description="Polar residues" evidence="1">
    <location>
        <begin position="83"/>
        <end position="104"/>
    </location>
</feature>
<reference evidence="2 3" key="1">
    <citation type="submission" date="2024-01" db="EMBL/GenBank/DDBJ databases">
        <title>The genome of the rayed Mediterranean limpet Patella caerulea (Linnaeus, 1758).</title>
        <authorList>
            <person name="Anh-Thu Weber A."/>
            <person name="Halstead-Nussloch G."/>
        </authorList>
    </citation>
    <scope>NUCLEOTIDE SEQUENCE [LARGE SCALE GENOMIC DNA]</scope>
    <source>
        <strain evidence="2">AATW-2023a</strain>
        <tissue evidence="2">Whole specimen</tissue>
    </source>
</reference>
<accession>A0AAN8J7E0</accession>
<comment type="caution">
    <text evidence="2">The sequence shown here is derived from an EMBL/GenBank/DDBJ whole genome shotgun (WGS) entry which is preliminary data.</text>
</comment>
<sequence>MFTIEIGSVATKPIYVHETCYTNDLPSPISDPYDPYFFPDSPNVSDSDDTDSNTPVREDSEDTEYDLNKVVVQDWLDSTNLVQGTDETAPSNITLISDPSSDPTTPLIPHKLRNALSIPTTRTIVPPQAKTGD</sequence>
<organism evidence="2 3">
    <name type="scientific">Patella caerulea</name>
    <name type="common">Rayed Mediterranean limpet</name>
    <dbReference type="NCBI Taxonomy" id="87958"/>
    <lineage>
        <taxon>Eukaryota</taxon>
        <taxon>Metazoa</taxon>
        <taxon>Spiralia</taxon>
        <taxon>Lophotrochozoa</taxon>
        <taxon>Mollusca</taxon>
        <taxon>Gastropoda</taxon>
        <taxon>Patellogastropoda</taxon>
        <taxon>Patelloidea</taxon>
        <taxon>Patellidae</taxon>
        <taxon>Patella</taxon>
    </lineage>
</organism>
<evidence type="ECO:0000313" key="3">
    <source>
        <dbReference type="Proteomes" id="UP001347796"/>
    </source>
</evidence>
<evidence type="ECO:0000313" key="2">
    <source>
        <dbReference type="EMBL" id="KAK6170829.1"/>
    </source>
</evidence>
<feature type="region of interest" description="Disordered" evidence="1">
    <location>
        <begin position="31"/>
        <end position="64"/>
    </location>
</feature>
<proteinExistence type="predicted"/>
<protein>
    <submittedName>
        <fullName evidence="2">Uncharacterized protein</fullName>
    </submittedName>
</protein>
<feature type="compositionally biased region" description="Low complexity" evidence="1">
    <location>
        <begin position="31"/>
        <end position="45"/>
    </location>
</feature>
<dbReference type="AlphaFoldDB" id="A0AAN8J7E0"/>